<accession>A0A4Y7NMP9</accession>
<feature type="region of interest" description="Disordered" evidence="11">
    <location>
        <begin position="93"/>
        <end position="142"/>
    </location>
</feature>
<evidence type="ECO:0000256" key="4">
    <source>
        <dbReference type="ARBA" id="ARBA00022448"/>
    </source>
</evidence>
<reference evidence="13" key="1">
    <citation type="submission" date="2018-08" db="EMBL/GenBank/DDBJ databases">
        <authorList>
            <person name="Cornetti L."/>
        </authorList>
    </citation>
    <scope>NUCLEOTIDE SEQUENCE</scope>
    <source>
        <strain evidence="13">BE-ASS</strain>
    </source>
</reference>
<keyword evidence="8 12" id="KW-1133">Transmembrane helix</keyword>
<feature type="compositionally biased region" description="Basic and acidic residues" evidence="11">
    <location>
        <begin position="106"/>
        <end position="142"/>
    </location>
</feature>
<sequence>MHPDNKPTSEEIAVAKWIKSNVFCKKTKFLSHTVEYFTASKAVDKLLSSPWSVVGKNGEKPLFETRESVVEYLDLLLRKKFFHRARKIPVSEEELKARSRKKEKKKEKDETGKKAVKSETKEDKKKEDAESSHAEEKKDKDKKGKRKIRLDMHLEQRFVDGNDAYVWIYEPIPYYYWLAGGGVVLAVVALCLFPLWPPVVRKGVYYLSIGAAGFLMFIFGLAVVRFLVFCLLWLVSMGRHHLWIFPNLTEDVGFFASFWPLWKYECKSKDSTKKKDKNKKKHSDDENADKEEGSCKEDGDNDLSDDVRRDTTASDGIRRQPTMSDDSRRYPTMSDDVRRYPTVSDDVRRNDNVRRHRDQKLSES</sequence>
<keyword evidence="7" id="KW-0653">Protein transport</keyword>
<feature type="region of interest" description="Disordered" evidence="11">
    <location>
        <begin position="273"/>
        <end position="364"/>
    </location>
</feature>
<keyword evidence="9" id="KW-0811">Translocation</keyword>
<evidence type="ECO:0000256" key="2">
    <source>
        <dbReference type="ARBA" id="ARBA00010604"/>
    </source>
</evidence>
<dbReference type="GO" id="GO:0005789">
    <property type="term" value="C:endoplasmic reticulum membrane"/>
    <property type="evidence" value="ECO:0007669"/>
    <property type="project" value="UniProtKB-SubCell"/>
</dbReference>
<dbReference type="PANTHER" id="PTHR12443:SF9">
    <property type="entry name" value="TRANSLOCATION PROTEIN SEC62"/>
    <property type="match status" value="1"/>
</dbReference>
<feature type="compositionally biased region" description="Basic and acidic residues" evidence="11">
    <location>
        <begin position="282"/>
        <end position="298"/>
    </location>
</feature>
<evidence type="ECO:0000256" key="12">
    <source>
        <dbReference type="SAM" id="Phobius"/>
    </source>
</evidence>
<organism evidence="13">
    <name type="scientific">Scapholeberis mucronata</name>
    <dbReference type="NCBI Taxonomy" id="202097"/>
    <lineage>
        <taxon>Eukaryota</taxon>
        <taxon>Metazoa</taxon>
        <taxon>Ecdysozoa</taxon>
        <taxon>Arthropoda</taxon>
        <taxon>Crustacea</taxon>
        <taxon>Branchiopoda</taxon>
        <taxon>Diplostraca</taxon>
        <taxon>Cladocera</taxon>
        <taxon>Anomopoda</taxon>
        <taxon>Daphniidae</taxon>
        <taxon>Scapholeberis</taxon>
    </lineage>
</organism>
<dbReference type="Pfam" id="PF03839">
    <property type="entry name" value="Sec62"/>
    <property type="match status" value="1"/>
</dbReference>
<proteinExistence type="evidence at transcript level"/>
<evidence type="ECO:0000256" key="6">
    <source>
        <dbReference type="ARBA" id="ARBA00022824"/>
    </source>
</evidence>
<feature type="transmembrane region" description="Helical" evidence="12">
    <location>
        <begin position="203"/>
        <end position="235"/>
    </location>
</feature>
<gene>
    <name evidence="13" type="primary">EOG090X0D00</name>
</gene>
<feature type="transmembrane region" description="Helical" evidence="12">
    <location>
        <begin position="174"/>
        <end position="197"/>
    </location>
</feature>
<evidence type="ECO:0000256" key="7">
    <source>
        <dbReference type="ARBA" id="ARBA00022927"/>
    </source>
</evidence>
<dbReference type="EMBL" id="LR024248">
    <property type="protein sequence ID" value="SVE93867.1"/>
    <property type="molecule type" value="mRNA"/>
</dbReference>
<evidence type="ECO:0000256" key="11">
    <source>
        <dbReference type="SAM" id="MobiDB-lite"/>
    </source>
</evidence>
<keyword evidence="6" id="KW-0256">Endoplasmic reticulum</keyword>
<evidence type="ECO:0000256" key="5">
    <source>
        <dbReference type="ARBA" id="ARBA00022692"/>
    </source>
</evidence>
<dbReference type="AlphaFoldDB" id="A0A4Y7NMP9"/>
<comment type="similarity">
    <text evidence="2">Belongs to the SEC62 family.</text>
</comment>
<evidence type="ECO:0000256" key="9">
    <source>
        <dbReference type="ARBA" id="ARBA00023010"/>
    </source>
</evidence>
<feature type="compositionally biased region" description="Basic and acidic residues" evidence="11">
    <location>
        <begin position="305"/>
        <end position="318"/>
    </location>
</feature>
<dbReference type="PANTHER" id="PTHR12443">
    <property type="entry name" value="TRANSLOCATION PROTEIN SEC62"/>
    <property type="match status" value="1"/>
</dbReference>
<dbReference type="GO" id="GO:0031204">
    <property type="term" value="P:post-translational protein targeting to membrane, translocation"/>
    <property type="evidence" value="ECO:0007669"/>
    <property type="project" value="TreeGrafter"/>
</dbReference>
<feature type="compositionally biased region" description="Basic and acidic residues" evidence="11">
    <location>
        <begin position="325"/>
        <end position="364"/>
    </location>
</feature>
<evidence type="ECO:0000256" key="10">
    <source>
        <dbReference type="ARBA" id="ARBA00023136"/>
    </source>
</evidence>
<evidence type="ECO:0000256" key="3">
    <source>
        <dbReference type="ARBA" id="ARBA00021257"/>
    </source>
</evidence>
<evidence type="ECO:0000256" key="8">
    <source>
        <dbReference type="ARBA" id="ARBA00022989"/>
    </source>
</evidence>
<keyword evidence="10 12" id="KW-0472">Membrane</keyword>
<keyword evidence="5 12" id="KW-0812">Transmembrane</keyword>
<comment type="subcellular location">
    <subcellularLocation>
        <location evidence="1">Endoplasmic reticulum membrane</location>
        <topology evidence="1">Multi-pass membrane protein</topology>
    </subcellularLocation>
</comment>
<dbReference type="InterPro" id="IPR004728">
    <property type="entry name" value="Sec62"/>
</dbReference>
<keyword evidence="4" id="KW-0813">Transport</keyword>
<protein>
    <recommendedName>
        <fullName evidence="3">Translocation protein SEC62</fullName>
    </recommendedName>
</protein>
<name>A0A4Y7NMP9_9CRUS</name>
<evidence type="ECO:0000256" key="1">
    <source>
        <dbReference type="ARBA" id="ARBA00004477"/>
    </source>
</evidence>
<evidence type="ECO:0000313" key="13">
    <source>
        <dbReference type="EMBL" id="SVE93867.1"/>
    </source>
</evidence>